<dbReference type="Proteomes" id="UP000326354">
    <property type="component" value="Chromosome"/>
</dbReference>
<dbReference type="GO" id="GO:0003735">
    <property type="term" value="F:structural constituent of ribosome"/>
    <property type="evidence" value="ECO:0007669"/>
    <property type="project" value="InterPro"/>
</dbReference>
<keyword evidence="2 6" id="KW-0699">rRNA-binding</keyword>
<evidence type="ECO:0000256" key="4">
    <source>
        <dbReference type="ARBA" id="ARBA00022980"/>
    </source>
</evidence>
<dbReference type="InterPro" id="IPR018258">
    <property type="entry name" value="Ribosomal_bL21_CS"/>
</dbReference>
<evidence type="ECO:0000313" key="8">
    <source>
        <dbReference type="EMBL" id="BBM87646.1"/>
    </source>
</evidence>
<organism evidence="8 9">
    <name type="scientific">Uabimicrobium amorphum</name>
    <dbReference type="NCBI Taxonomy" id="2596890"/>
    <lineage>
        <taxon>Bacteria</taxon>
        <taxon>Pseudomonadati</taxon>
        <taxon>Planctomycetota</taxon>
        <taxon>Candidatus Uabimicrobiia</taxon>
        <taxon>Candidatus Uabimicrobiales</taxon>
        <taxon>Candidatus Uabimicrobiaceae</taxon>
        <taxon>Candidatus Uabimicrobium</taxon>
    </lineage>
</organism>
<evidence type="ECO:0000256" key="6">
    <source>
        <dbReference type="HAMAP-Rule" id="MF_01363"/>
    </source>
</evidence>
<dbReference type="GO" id="GO:0006412">
    <property type="term" value="P:translation"/>
    <property type="evidence" value="ECO:0007669"/>
    <property type="project" value="UniProtKB-UniRule"/>
</dbReference>
<dbReference type="GO" id="GO:0019843">
    <property type="term" value="F:rRNA binding"/>
    <property type="evidence" value="ECO:0007669"/>
    <property type="project" value="UniProtKB-UniRule"/>
</dbReference>
<dbReference type="AlphaFoldDB" id="A0A5S9IU27"/>
<dbReference type="InterPro" id="IPR036164">
    <property type="entry name" value="bL21-like_sf"/>
</dbReference>
<name>A0A5S9IU27_UABAM</name>
<comment type="function">
    <text evidence="6 7">This protein binds to 23S rRNA in the presence of protein L20.</text>
</comment>
<dbReference type="NCBIfam" id="TIGR00061">
    <property type="entry name" value="L21"/>
    <property type="match status" value="1"/>
</dbReference>
<dbReference type="GO" id="GO:0005840">
    <property type="term" value="C:ribosome"/>
    <property type="evidence" value="ECO:0007669"/>
    <property type="project" value="UniProtKB-KW"/>
</dbReference>
<evidence type="ECO:0000256" key="2">
    <source>
        <dbReference type="ARBA" id="ARBA00022730"/>
    </source>
</evidence>
<dbReference type="GO" id="GO:0005737">
    <property type="term" value="C:cytoplasm"/>
    <property type="evidence" value="ECO:0007669"/>
    <property type="project" value="UniProtKB-ARBA"/>
</dbReference>
<keyword evidence="4 6" id="KW-0689">Ribosomal protein</keyword>
<dbReference type="PROSITE" id="PS01169">
    <property type="entry name" value="RIBOSOMAL_L21"/>
    <property type="match status" value="1"/>
</dbReference>
<reference evidence="8 9" key="1">
    <citation type="submission" date="2019-08" db="EMBL/GenBank/DDBJ databases">
        <title>Complete genome sequence of Candidatus Uab amorphum.</title>
        <authorList>
            <person name="Shiratori T."/>
            <person name="Suzuki S."/>
            <person name="Kakizawa Y."/>
            <person name="Ishida K."/>
        </authorList>
    </citation>
    <scope>NUCLEOTIDE SEQUENCE [LARGE SCALE GENOMIC DNA]</scope>
    <source>
        <strain evidence="8 9">SRT547</strain>
    </source>
</reference>
<accession>A0A5S9IU27</accession>
<comment type="subunit">
    <text evidence="6">Part of the 50S ribosomal subunit. Contacts protein L20.</text>
</comment>
<dbReference type="EMBL" id="AP019860">
    <property type="protein sequence ID" value="BBM87646.1"/>
    <property type="molecule type" value="Genomic_DNA"/>
</dbReference>
<dbReference type="KEGG" id="uam:UABAM_06058"/>
<dbReference type="GO" id="GO:1990904">
    <property type="term" value="C:ribonucleoprotein complex"/>
    <property type="evidence" value="ECO:0007669"/>
    <property type="project" value="UniProtKB-KW"/>
</dbReference>
<evidence type="ECO:0000256" key="5">
    <source>
        <dbReference type="ARBA" id="ARBA00023274"/>
    </source>
</evidence>
<keyword evidence="9" id="KW-1185">Reference proteome</keyword>
<evidence type="ECO:0000256" key="7">
    <source>
        <dbReference type="RuleBase" id="RU000562"/>
    </source>
</evidence>
<dbReference type="SUPFAM" id="SSF141091">
    <property type="entry name" value="L21p-like"/>
    <property type="match status" value="1"/>
</dbReference>
<dbReference type="InterPro" id="IPR001787">
    <property type="entry name" value="Ribosomal_bL21"/>
</dbReference>
<comment type="similarity">
    <text evidence="1 6 7">Belongs to the bacterial ribosomal protein bL21 family.</text>
</comment>
<dbReference type="InterPro" id="IPR028909">
    <property type="entry name" value="bL21-like"/>
</dbReference>
<keyword evidence="3 6" id="KW-0694">RNA-binding</keyword>
<dbReference type="RefSeq" id="WP_151971654.1">
    <property type="nucleotide sequence ID" value="NZ_AP019860.1"/>
</dbReference>
<proteinExistence type="inferred from homology"/>
<dbReference type="OrthoDB" id="9813334at2"/>
<evidence type="ECO:0000313" key="9">
    <source>
        <dbReference type="Proteomes" id="UP000326354"/>
    </source>
</evidence>
<dbReference type="PANTHER" id="PTHR21349:SF0">
    <property type="entry name" value="LARGE RIBOSOMAL SUBUNIT PROTEIN BL21M"/>
    <property type="match status" value="1"/>
</dbReference>
<protein>
    <recommendedName>
        <fullName evidence="6">Large ribosomal subunit protein bL21</fullName>
    </recommendedName>
</protein>
<keyword evidence="5 6" id="KW-0687">Ribonucleoprotein</keyword>
<dbReference type="Pfam" id="PF00829">
    <property type="entry name" value="Ribosomal_L21p"/>
    <property type="match status" value="1"/>
</dbReference>
<dbReference type="PANTHER" id="PTHR21349">
    <property type="entry name" value="50S RIBOSOMAL PROTEIN L21"/>
    <property type="match status" value="1"/>
</dbReference>
<gene>
    <name evidence="6" type="primary">rplU</name>
    <name evidence="8" type="ORF">UABAM_06058</name>
</gene>
<evidence type="ECO:0000256" key="1">
    <source>
        <dbReference type="ARBA" id="ARBA00008563"/>
    </source>
</evidence>
<evidence type="ECO:0000256" key="3">
    <source>
        <dbReference type="ARBA" id="ARBA00022884"/>
    </source>
</evidence>
<dbReference type="HAMAP" id="MF_01363">
    <property type="entry name" value="Ribosomal_bL21"/>
    <property type="match status" value="1"/>
</dbReference>
<sequence length="104" mass="11577">MYAIIADGGKNYKVSPGQVVELEKKDVASGKEIDLSDVLYFKSDKEVLVGTPKVEGVKVTGVVEGDTKAPKVTILKSKRRKNYRKKQGHRQVYTKVRIKDIVKG</sequence>